<name>H1RYR5_9BURK</name>
<dbReference type="EC" id="4.2.1.9" evidence="2"/>
<feature type="region of interest" description="Disordered" evidence="1">
    <location>
        <begin position="57"/>
        <end position="76"/>
    </location>
</feature>
<accession>H1RYR5</accession>
<organism evidence="2 3">
    <name type="scientific">Cupriavidus basilensis OR16</name>
    <dbReference type="NCBI Taxonomy" id="1127483"/>
    <lineage>
        <taxon>Bacteria</taxon>
        <taxon>Pseudomonadati</taxon>
        <taxon>Pseudomonadota</taxon>
        <taxon>Betaproteobacteria</taxon>
        <taxon>Burkholderiales</taxon>
        <taxon>Burkholderiaceae</taxon>
        <taxon>Cupriavidus</taxon>
    </lineage>
</organism>
<proteinExistence type="predicted"/>
<dbReference type="Proteomes" id="UP000005808">
    <property type="component" value="Unassembled WGS sequence"/>
</dbReference>
<gene>
    <name evidence="2" type="ORF">OR16_02055</name>
</gene>
<evidence type="ECO:0000313" key="3">
    <source>
        <dbReference type="Proteomes" id="UP000005808"/>
    </source>
</evidence>
<dbReference type="AlphaFoldDB" id="H1RYR5"/>
<evidence type="ECO:0000256" key="1">
    <source>
        <dbReference type="SAM" id="MobiDB-lite"/>
    </source>
</evidence>
<keyword evidence="2" id="KW-0456">Lyase</keyword>
<comment type="caution">
    <text evidence="2">The sequence shown here is derived from an EMBL/GenBank/DDBJ whole genome shotgun (WGS) entry which is preliminary data.</text>
</comment>
<protein>
    <submittedName>
        <fullName evidence="2">Dihydroxy-acid dehydratase</fullName>
        <ecNumber evidence="2">4.2.1.9</ecNumber>
    </submittedName>
</protein>
<dbReference type="GO" id="GO:0004160">
    <property type="term" value="F:dihydroxy-acid dehydratase activity"/>
    <property type="evidence" value="ECO:0007669"/>
    <property type="project" value="UniProtKB-EC"/>
</dbReference>
<evidence type="ECO:0000313" key="2">
    <source>
        <dbReference type="EMBL" id="EHP44756.1"/>
    </source>
</evidence>
<reference evidence="2 3" key="1">
    <citation type="journal article" date="2012" name="J. Bacteriol.">
        <title>De Novo Genome Project of Cupriavidus basilensis OR16.</title>
        <authorList>
            <person name="Cserhati M."/>
            <person name="Kriszt B."/>
            <person name="Szoboszlay S."/>
            <person name="Toth A."/>
            <person name="Szabo I."/>
            <person name="Tancsics A."/>
            <person name="Nagy I."/>
            <person name="Horvath B."/>
            <person name="Nagy I."/>
            <person name="Kukolya J."/>
        </authorList>
    </citation>
    <scope>NUCLEOTIDE SEQUENCE [LARGE SCALE GENOMIC DNA]</scope>
    <source>
        <strain evidence="2 3">OR16</strain>
    </source>
</reference>
<dbReference type="EMBL" id="AHJE01000003">
    <property type="protein sequence ID" value="EHP44756.1"/>
    <property type="molecule type" value="Genomic_DNA"/>
</dbReference>
<dbReference type="PATRIC" id="fig|1127483.3.peg.423"/>
<feature type="region of interest" description="Disordered" evidence="1">
    <location>
        <begin position="1"/>
        <end position="35"/>
    </location>
</feature>
<sequence>MAGSHDSPKDPSASAQAGQDTFEPAQDAESGLGKGLTNYGDKGFSLFLRKAFIKARQARGHAGGRPAGGLSHHLRA</sequence>